<evidence type="ECO:0000256" key="4">
    <source>
        <dbReference type="ARBA" id="ARBA00022679"/>
    </source>
</evidence>
<feature type="binding site" evidence="11">
    <location>
        <position position="37"/>
    </location>
    <ligand>
        <name>substrate</name>
    </ligand>
</feature>
<evidence type="ECO:0000313" key="12">
    <source>
        <dbReference type="EMBL" id="SFQ32131.1"/>
    </source>
</evidence>
<evidence type="ECO:0000313" key="13">
    <source>
        <dbReference type="Proteomes" id="UP000199136"/>
    </source>
</evidence>
<keyword evidence="6 11" id="KW-0547">Nucleotide-binding</keyword>
<evidence type="ECO:0000256" key="8">
    <source>
        <dbReference type="ARBA" id="ARBA00022840"/>
    </source>
</evidence>
<evidence type="ECO:0000256" key="7">
    <source>
        <dbReference type="ARBA" id="ARBA00022777"/>
    </source>
</evidence>
<reference evidence="12 13" key="1">
    <citation type="submission" date="2016-10" db="EMBL/GenBank/DDBJ databases">
        <authorList>
            <person name="de Groot N.N."/>
        </authorList>
    </citation>
    <scope>NUCLEOTIDE SEQUENCE [LARGE SCALE GENOMIC DNA]</scope>
    <source>
        <strain evidence="12 13">DSM 20581</strain>
    </source>
</reference>
<dbReference type="Pfam" id="PF02110">
    <property type="entry name" value="HK"/>
    <property type="match status" value="1"/>
</dbReference>
<dbReference type="CDD" id="cd01170">
    <property type="entry name" value="THZ_kinase"/>
    <property type="match status" value="1"/>
</dbReference>
<keyword evidence="7 11" id="KW-0418">Kinase</keyword>
<dbReference type="PRINTS" id="PR01099">
    <property type="entry name" value="HYETHTZKNASE"/>
</dbReference>
<comment type="catalytic activity">
    <reaction evidence="1 11">
        <text>5-(2-hydroxyethyl)-4-methylthiazole + ATP = 4-methyl-5-(2-phosphooxyethyl)-thiazole + ADP + H(+)</text>
        <dbReference type="Rhea" id="RHEA:24212"/>
        <dbReference type="ChEBI" id="CHEBI:15378"/>
        <dbReference type="ChEBI" id="CHEBI:17957"/>
        <dbReference type="ChEBI" id="CHEBI:30616"/>
        <dbReference type="ChEBI" id="CHEBI:58296"/>
        <dbReference type="ChEBI" id="CHEBI:456216"/>
        <dbReference type="EC" id="2.7.1.50"/>
    </reaction>
</comment>
<name>A0A1I5XJI0_9LACT</name>
<evidence type="ECO:0000256" key="1">
    <source>
        <dbReference type="ARBA" id="ARBA00001771"/>
    </source>
</evidence>
<comment type="function">
    <text evidence="11">Catalyzes the phosphorylation of the hydroxyl group of 4-methyl-5-beta-hydroxyethylthiazole (THZ).</text>
</comment>
<keyword evidence="10 11" id="KW-0784">Thiamine biosynthesis</keyword>
<dbReference type="EMBL" id="FOXW01000005">
    <property type="protein sequence ID" value="SFQ32131.1"/>
    <property type="molecule type" value="Genomic_DNA"/>
</dbReference>
<dbReference type="EC" id="2.7.1.50" evidence="11"/>
<protein>
    <recommendedName>
        <fullName evidence="11">Hydroxyethylthiazole kinase</fullName>
        <ecNumber evidence="11">2.7.1.50</ecNumber>
    </recommendedName>
    <alternativeName>
        <fullName evidence="11">4-methyl-5-beta-hydroxyethylthiazole kinase</fullName>
        <shortName evidence="11">TH kinase</shortName>
        <shortName evidence="11">Thz kinase</shortName>
    </alternativeName>
</protein>
<dbReference type="GO" id="GO:0009229">
    <property type="term" value="P:thiamine diphosphate biosynthetic process"/>
    <property type="evidence" value="ECO:0007669"/>
    <property type="project" value="UniProtKB-UniRule"/>
</dbReference>
<dbReference type="HAMAP" id="MF_00228">
    <property type="entry name" value="Thz_kinase"/>
    <property type="match status" value="1"/>
</dbReference>
<evidence type="ECO:0000256" key="10">
    <source>
        <dbReference type="ARBA" id="ARBA00022977"/>
    </source>
</evidence>
<dbReference type="InterPro" id="IPR029056">
    <property type="entry name" value="Ribokinase-like"/>
</dbReference>
<dbReference type="OrthoDB" id="9778146at2"/>
<comment type="pathway">
    <text evidence="3 11">Cofactor biosynthesis; thiamine diphosphate biosynthesis; 4-methyl-5-(2-phosphoethyl)-thiazole from 5-(2-hydroxyethyl)-4-methylthiazole: step 1/1.</text>
</comment>
<dbReference type="NCBIfam" id="TIGR00694">
    <property type="entry name" value="thiM"/>
    <property type="match status" value="1"/>
</dbReference>
<evidence type="ECO:0000256" key="9">
    <source>
        <dbReference type="ARBA" id="ARBA00022842"/>
    </source>
</evidence>
<feature type="binding site" evidence="11">
    <location>
        <position position="186"/>
    </location>
    <ligand>
        <name>substrate</name>
    </ligand>
</feature>
<dbReference type="GO" id="GO:0000287">
    <property type="term" value="F:magnesium ion binding"/>
    <property type="evidence" value="ECO:0007669"/>
    <property type="project" value="UniProtKB-UniRule"/>
</dbReference>
<comment type="similarity">
    <text evidence="11">Belongs to the Thz kinase family.</text>
</comment>
<evidence type="ECO:0000256" key="2">
    <source>
        <dbReference type="ARBA" id="ARBA00001946"/>
    </source>
</evidence>
<dbReference type="Gene3D" id="3.40.1190.20">
    <property type="match status" value="1"/>
</dbReference>
<keyword evidence="8 11" id="KW-0067">ATP-binding</keyword>
<gene>
    <name evidence="11" type="primary">thiM</name>
    <name evidence="12" type="ORF">SAMN04488506_1424</name>
</gene>
<feature type="binding site" evidence="11">
    <location>
        <position position="113"/>
    </location>
    <ligand>
        <name>ATP</name>
        <dbReference type="ChEBI" id="CHEBI:30616"/>
    </ligand>
</feature>
<dbReference type="RefSeq" id="WP_092480476.1">
    <property type="nucleotide sequence ID" value="NZ_FOXW01000005.1"/>
</dbReference>
<dbReference type="PIRSF" id="PIRSF000513">
    <property type="entry name" value="Thz_kinase"/>
    <property type="match status" value="1"/>
</dbReference>
<dbReference type="GO" id="GO:0009228">
    <property type="term" value="P:thiamine biosynthetic process"/>
    <property type="evidence" value="ECO:0007669"/>
    <property type="project" value="UniProtKB-KW"/>
</dbReference>
<dbReference type="UniPathway" id="UPA00060">
    <property type="reaction ID" value="UER00139"/>
</dbReference>
<evidence type="ECO:0000256" key="11">
    <source>
        <dbReference type="HAMAP-Rule" id="MF_00228"/>
    </source>
</evidence>
<dbReference type="GO" id="GO:0005524">
    <property type="term" value="F:ATP binding"/>
    <property type="evidence" value="ECO:0007669"/>
    <property type="project" value="UniProtKB-UniRule"/>
</dbReference>
<dbReference type="GO" id="GO:0004417">
    <property type="term" value="F:hydroxyethylthiazole kinase activity"/>
    <property type="evidence" value="ECO:0007669"/>
    <property type="project" value="UniProtKB-UniRule"/>
</dbReference>
<dbReference type="NCBIfam" id="NF006830">
    <property type="entry name" value="PRK09355.1"/>
    <property type="match status" value="1"/>
</dbReference>
<evidence type="ECO:0000256" key="5">
    <source>
        <dbReference type="ARBA" id="ARBA00022723"/>
    </source>
</evidence>
<sequence length="248" mass="26365">MLSQIKQAAPLIHCITNYVVANFSANGLLAVGASPIMADEIKEVSEVVSSSDGLLINIGTVNDFTIESMLVAGKKANELNIPIVLDPVGVGATDYRKRVVRRLLKEVKFNLIRCNAGELASIAGADWQAKGVDSGEGFANTDTIAREVALKYGCMVAVTGRTDFLTDGHAEYHICGGNETATHITGMGCLLSAICAASLASSNRKEELKSLAATLKDYKKAAELSLDENGSFIAQFIDNVQKIAEVKK</sequence>
<dbReference type="STRING" id="82801.SAMN04488506_1424"/>
<dbReference type="AlphaFoldDB" id="A0A1I5XJI0"/>
<accession>A0A1I5XJI0</accession>
<feature type="binding site" evidence="11">
    <location>
        <position position="159"/>
    </location>
    <ligand>
        <name>ATP</name>
        <dbReference type="ChEBI" id="CHEBI:30616"/>
    </ligand>
</feature>
<evidence type="ECO:0000256" key="3">
    <source>
        <dbReference type="ARBA" id="ARBA00004868"/>
    </source>
</evidence>
<organism evidence="12 13">
    <name type="scientific">Desemzia incerta</name>
    <dbReference type="NCBI Taxonomy" id="82801"/>
    <lineage>
        <taxon>Bacteria</taxon>
        <taxon>Bacillati</taxon>
        <taxon>Bacillota</taxon>
        <taxon>Bacilli</taxon>
        <taxon>Lactobacillales</taxon>
        <taxon>Carnobacteriaceae</taxon>
        <taxon>Desemzia</taxon>
    </lineage>
</organism>
<keyword evidence="5 11" id="KW-0479">Metal-binding</keyword>
<keyword evidence="9 11" id="KW-0460">Magnesium</keyword>
<dbReference type="InterPro" id="IPR000417">
    <property type="entry name" value="Hyethyz_kinase"/>
</dbReference>
<evidence type="ECO:0000256" key="6">
    <source>
        <dbReference type="ARBA" id="ARBA00022741"/>
    </source>
</evidence>
<comment type="cofactor">
    <cofactor evidence="2 11">
        <name>Mg(2+)</name>
        <dbReference type="ChEBI" id="CHEBI:18420"/>
    </cofactor>
</comment>
<keyword evidence="4 11" id="KW-0808">Transferase</keyword>
<dbReference type="SUPFAM" id="SSF53613">
    <property type="entry name" value="Ribokinase-like"/>
    <property type="match status" value="1"/>
</dbReference>
<proteinExistence type="inferred from homology"/>
<keyword evidence="13" id="KW-1185">Reference proteome</keyword>
<dbReference type="Proteomes" id="UP000199136">
    <property type="component" value="Unassembled WGS sequence"/>
</dbReference>